<proteinExistence type="predicted"/>
<keyword evidence="3" id="KW-1185">Reference proteome</keyword>
<protein>
    <recommendedName>
        <fullName evidence="4">Secreted protein</fullName>
    </recommendedName>
</protein>
<comment type="caution">
    <text evidence="2">The sequence shown here is derived from an EMBL/GenBank/DDBJ whole genome shotgun (WGS) entry which is preliminary data.</text>
</comment>
<dbReference type="EMBL" id="BSYO01000019">
    <property type="protein sequence ID" value="GMH18226.1"/>
    <property type="molecule type" value="Genomic_DNA"/>
</dbReference>
<dbReference type="Proteomes" id="UP001279734">
    <property type="component" value="Unassembled WGS sequence"/>
</dbReference>
<organism evidence="2 3">
    <name type="scientific">Nepenthes gracilis</name>
    <name type="common">Slender pitcher plant</name>
    <dbReference type="NCBI Taxonomy" id="150966"/>
    <lineage>
        <taxon>Eukaryota</taxon>
        <taxon>Viridiplantae</taxon>
        <taxon>Streptophyta</taxon>
        <taxon>Embryophyta</taxon>
        <taxon>Tracheophyta</taxon>
        <taxon>Spermatophyta</taxon>
        <taxon>Magnoliopsida</taxon>
        <taxon>eudicotyledons</taxon>
        <taxon>Gunneridae</taxon>
        <taxon>Pentapetalae</taxon>
        <taxon>Caryophyllales</taxon>
        <taxon>Nepenthaceae</taxon>
        <taxon>Nepenthes</taxon>
    </lineage>
</organism>
<evidence type="ECO:0008006" key="4">
    <source>
        <dbReference type="Google" id="ProtNLM"/>
    </source>
</evidence>
<evidence type="ECO:0000313" key="3">
    <source>
        <dbReference type="Proteomes" id="UP001279734"/>
    </source>
</evidence>
<evidence type="ECO:0000313" key="2">
    <source>
        <dbReference type="EMBL" id="GMH18226.1"/>
    </source>
</evidence>
<evidence type="ECO:0000256" key="1">
    <source>
        <dbReference type="SAM" id="SignalP"/>
    </source>
</evidence>
<keyword evidence="1" id="KW-0732">Signal</keyword>
<name>A0AAD3XW02_NEPGR</name>
<accession>A0AAD3XW02</accession>
<feature type="signal peptide" evidence="1">
    <location>
        <begin position="1"/>
        <end position="20"/>
    </location>
</feature>
<dbReference type="AlphaFoldDB" id="A0AAD3XW02"/>
<sequence length="130" mass="14467">MWLNVLCGWPTHWWLNSLLAQILCGFHSGKSTTRCAKKVSPPGSPVDLVTAPSSSSCRQDLLSLIQAVWLGVQVLDLCLEDSWLRVFPSQFGFLRGSHVTPYTQDKSVAFVHSSFLHGFTTYCLPKQISV</sequence>
<gene>
    <name evidence="2" type="ORF">Nepgr_020067</name>
</gene>
<feature type="chain" id="PRO_5042231584" description="Secreted protein" evidence="1">
    <location>
        <begin position="21"/>
        <end position="130"/>
    </location>
</feature>
<reference evidence="2" key="1">
    <citation type="submission" date="2023-05" db="EMBL/GenBank/DDBJ databases">
        <title>Nepenthes gracilis genome sequencing.</title>
        <authorList>
            <person name="Fukushima K."/>
        </authorList>
    </citation>
    <scope>NUCLEOTIDE SEQUENCE</scope>
    <source>
        <strain evidence="2">SING2019-196</strain>
    </source>
</reference>